<proteinExistence type="predicted"/>
<accession>A0A1Y1ZMB7</accession>
<keyword evidence="3" id="KW-1185">Reference proteome</keyword>
<evidence type="ECO:0000313" key="3">
    <source>
        <dbReference type="Proteomes" id="UP000193920"/>
    </source>
</evidence>
<comment type="caution">
    <text evidence="2">The sequence shown here is derived from an EMBL/GenBank/DDBJ whole genome shotgun (WGS) entry which is preliminary data.</text>
</comment>
<organism evidence="2 3">
    <name type="scientific">Neocallimastix californiae</name>
    <dbReference type="NCBI Taxonomy" id="1754190"/>
    <lineage>
        <taxon>Eukaryota</taxon>
        <taxon>Fungi</taxon>
        <taxon>Fungi incertae sedis</taxon>
        <taxon>Chytridiomycota</taxon>
        <taxon>Chytridiomycota incertae sedis</taxon>
        <taxon>Neocallimastigomycetes</taxon>
        <taxon>Neocallimastigales</taxon>
        <taxon>Neocallimastigaceae</taxon>
        <taxon>Neocallimastix</taxon>
    </lineage>
</organism>
<protein>
    <submittedName>
        <fullName evidence="2">Uncharacterized protein</fullName>
    </submittedName>
</protein>
<feature type="region of interest" description="Disordered" evidence="1">
    <location>
        <begin position="152"/>
        <end position="179"/>
    </location>
</feature>
<sequence>MPKQTGSKSYTDIELCLIFKEILYLLPYKKSEWENIYAPCKMAVEMYNKTHKDQLIIRKAKAIARKFEDMTYSSKKIVTNVADNESPIQNSNTHIQLCHIATQIKALCKINFLFKEGQKNYKLNKIIIKRRRRILQSISEIERYYYDKKYNEDNDNSSLSSDNETKSINSFPSTRTSVDGNVTPTGFNKINIKTENNNEEQKSDDIEKSLFNRDDDNQKIEDIKYLQSVMKNIKDNIIEININDDYNKIIEQSLTTMKTISNILNDAILFCNMTSKRIQNYHNKLEEDDFSDDISVFSDDDTLNSKLSIDKSLNDALRIINEDESKTTEKNCYNEYINNIENNYSLSNIDNTNTKQNKKRKYNKPSEQPTKFKNKKNK</sequence>
<feature type="compositionally biased region" description="Polar residues" evidence="1">
    <location>
        <begin position="166"/>
        <end position="179"/>
    </location>
</feature>
<dbReference type="EMBL" id="MCOG01000382">
    <property type="protein sequence ID" value="ORY11368.1"/>
    <property type="molecule type" value="Genomic_DNA"/>
</dbReference>
<evidence type="ECO:0000256" key="1">
    <source>
        <dbReference type="SAM" id="MobiDB-lite"/>
    </source>
</evidence>
<reference evidence="2 3" key="1">
    <citation type="submission" date="2016-08" db="EMBL/GenBank/DDBJ databases">
        <title>A Parts List for Fungal Cellulosomes Revealed by Comparative Genomics.</title>
        <authorList>
            <consortium name="DOE Joint Genome Institute"/>
            <person name="Haitjema C.H."/>
            <person name="Gilmore S.P."/>
            <person name="Henske J.K."/>
            <person name="Solomon K.V."/>
            <person name="De Groot R."/>
            <person name="Kuo A."/>
            <person name="Mondo S.J."/>
            <person name="Salamov A.A."/>
            <person name="Labutti K."/>
            <person name="Zhao Z."/>
            <person name="Chiniquy J."/>
            <person name="Barry K."/>
            <person name="Brewer H.M."/>
            <person name="Purvine S.O."/>
            <person name="Wright A.T."/>
            <person name="Boxma B."/>
            <person name="Van Alen T."/>
            <person name="Hackstein J.H."/>
            <person name="Baker S.E."/>
            <person name="Grigoriev I.V."/>
            <person name="O'Malley M.A."/>
        </authorList>
    </citation>
    <scope>NUCLEOTIDE SEQUENCE [LARGE SCALE GENOMIC DNA]</scope>
    <source>
        <strain evidence="2 3">G1</strain>
    </source>
</reference>
<dbReference type="OrthoDB" id="2155963at2759"/>
<name>A0A1Y1ZMB7_9FUNG</name>
<dbReference type="Proteomes" id="UP000193920">
    <property type="component" value="Unassembled WGS sequence"/>
</dbReference>
<evidence type="ECO:0000313" key="2">
    <source>
        <dbReference type="EMBL" id="ORY11368.1"/>
    </source>
</evidence>
<dbReference type="AlphaFoldDB" id="A0A1Y1ZMB7"/>
<feature type="region of interest" description="Disordered" evidence="1">
    <location>
        <begin position="348"/>
        <end position="378"/>
    </location>
</feature>
<gene>
    <name evidence="2" type="ORF">LY90DRAFT_677884</name>
</gene>